<keyword evidence="4 11" id="KW-0812">Transmembrane</keyword>
<evidence type="ECO:0000256" key="2">
    <source>
        <dbReference type="ARBA" id="ARBA00022448"/>
    </source>
</evidence>
<comment type="subcellular location">
    <subcellularLocation>
        <location evidence="1">Membrane</location>
        <topology evidence="1">Multi-pass membrane protein</topology>
    </subcellularLocation>
</comment>
<accession>A0A813DMX9</accession>
<dbReference type="OrthoDB" id="10025005at2759"/>
<keyword evidence="9 11" id="KW-0472">Membrane</keyword>
<keyword evidence="8" id="KW-0406">Ion transport</keyword>
<dbReference type="AlphaFoldDB" id="A0A813DMX9"/>
<keyword evidence="6" id="KW-0630">Potassium</keyword>
<dbReference type="PANTHER" id="PTHR11537">
    <property type="entry name" value="VOLTAGE-GATED POTASSIUM CHANNEL"/>
    <property type="match status" value="1"/>
</dbReference>
<evidence type="ECO:0000256" key="9">
    <source>
        <dbReference type="ARBA" id="ARBA00023136"/>
    </source>
</evidence>
<evidence type="ECO:0000256" key="3">
    <source>
        <dbReference type="ARBA" id="ARBA00022538"/>
    </source>
</evidence>
<dbReference type="PROSITE" id="PS50004">
    <property type="entry name" value="C2"/>
    <property type="match status" value="1"/>
</dbReference>
<dbReference type="Proteomes" id="UP000654075">
    <property type="component" value="Unassembled WGS sequence"/>
</dbReference>
<evidence type="ECO:0000256" key="4">
    <source>
        <dbReference type="ARBA" id="ARBA00022692"/>
    </source>
</evidence>
<dbReference type="Pfam" id="PF00520">
    <property type="entry name" value="Ion_trans"/>
    <property type="match status" value="1"/>
</dbReference>
<dbReference type="GO" id="GO:0001508">
    <property type="term" value="P:action potential"/>
    <property type="evidence" value="ECO:0007669"/>
    <property type="project" value="TreeGrafter"/>
</dbReference>
<protein>
    <recommendedName>
        <fullName evidence="12">C2 domain-containing protein</fullName>
    </recommendedName>
</protein>
<keyword evidence="5" id="KW-0631">Potassium channel</keyword>
<proteinExistence type="predicted"/>
<keyword evidence="3" id="KW-0633">Potassium transport</keyword>
<evidence type="ECO:0000256" key="7">
    <source>
        <dbReference type="ARBA" id="ARBA00022989"/>
    </source>
</evidence>
<dbReference type="SUPFAM" id="SSF49562">
    <property type="entry name" value="C2 domain (Calcium/lipid-binding domain, CaLB)"/>
    <property type="match status" value="1"/>
</dbReference>
<evidence type="ECO:0000256" key="1">
    <source>
        <dbReference type="ARBA" id="ARBA00004141"/>
    </source>
</evidence>
<feature type="domain" description="C2" evidence="12">
    <location>
        <begin position="245"/>
        <end position="388"/>
    </location>
</feature>
<feature type="transmembrane region" description="Helical" evidence="11">
    <location>
        <begin position="29"/>
        <end position="51"/>
    </location>
</feature>
<dbReference type="CDD" id="cd00030">
    <property type="entry name" value="C2"/>
    <property type="match status" value="1"/>
</dbReference>
<keyword evidence="14" id="KW-1185">Reference proteome</keyword>
<evidence type="ECO:0000256" key="8">
    <source>
        <dbReference type="ARBA" id="ARBA00023065"/>
    </source>
</evidence>
<evidence type="ECO:0000313" key="14">
    <source>
        <dbReference type="Proteomes" id="UP000654075"/>
    </source>
</evidence>
<dbReference type="Pfam" id="PF00168">
    <property type="entry name" value="C2"/>
    <property type="match status" value="1"/>
</dbReference>
<dbReference type="InterPro" id="IPR000008">
    <property type="entry name" value="C2_dom"/>
</dbReference>
<dbReference type="EMBL" id="CAJNNV010002620">
    <property type="protein sequence ID" value="CAE8587488.1"/>
    <property type="molecule type" value="Genomic_DNA"/>
</dbReference>
<evidence type="ECO:0000256" key="11">
    <source>
        <dbReference type="SAM" id="Phobius"/>
    </source>
</evidence>
<keyword evidence="2" id="KW-0813">Transport</keyword>
<evidence type="ECO:0000256" key="6">
    <source>
        <dbReference type="ARBA" id="ARBA00022958"/>
    </source>
</evidence>
<dbReference type="InterPro" id="IPR035892">
    <property type="entry name" value="C2_domain_sf"/>
</dbReference>
<evidence type="ECO:0000259" key="12">
    <source>
        <dbReference type="PROSITE" id="PS50004"/>
    </source>
</evidence>
<dbReference type="InterPro" id="IPR005821">
    <property type="entry name" value="Ion_trans_dom"/>
</dbReference>
<dbReference type="GO" id="GO:0005249">
    <property type="term" value="F:voltage-gated potassium channel activity"/>
    <property type="evidence" value="ECO:0007669"/>
    <property type="project" value="InterPro"/>
</dbReference>
<name>A0A813DMX9_POLGL</name>
<dbReference type="PANTHER" id="PTHR11537:SF254">
    <property type="entry name" value="POTASSIUM VOLTAGE-GATED CHANNEL PROTEIN SHAB"/>
    <property type="match status" value="1"/>
</dbReference>
<sequence>MRVVRAFRLGRKFEAVIIIGAAMKKSLRALWVLVLNISLGMLIFGAIIFFLEQGDYDPETKSFTRLETWQLNPAGDGYDPVHRKSPFGSIPASFWWALVTQTTVGYGDVVPRTVAGKITAGICMVWSLCVLALPVGVIGHNFQAVWLEYDAQKKNEFSVQENARKMAKMTIGNIDPISNSRMVKVEVYHRSGFCRQEVNDVFIGQGEVELGLDPVSLTSASSPIVVPLTENRAKFNRRVSGDVSITYKWTPSPTTEPDIMLQGKLVVTVVSAKQLATVDWKPGGVPDAYVVVSVYPNSPDIAGILTPKKLQTSVAFDETRPFWNESLFFDFLWHKEGVQAKRDLERKAIASTSFDILTMTNFVKDEKVNMDPATGQLLASIPRIQKEVSALQLLLPQLKHEAKSIREVMSSIIAELGLDLKASVTAEKFKHFEHHSGGGSEHLNHDCFAMPGVVPEEKIVERGRSLRRASTSAV</sequence>
<keyword evidence="7 11" id="KW-1133">Transmembrane helix</keyword>
<evidence type="ECO:0000256" key="5">
    <source>
        <dbReference type="ARBA" id="ARBA00022826"/>
    </source>
</evidence>
<reference evidence="13" key="1">
    <citation type="submission" date="2021-02" db="EMBL/GenBank/DDBJ databases">
        <authorList>
            <person name="Dougan E. K."/>
            <person name="Rhodes N."/>
            <person name="Thang M."/>
            <person name="Chan C."/>
        </authorList>
    </citation>
    <scope>NUCLEOTIDE SEQUENCE</scope>
</reference>
<dbReference type="InterPro" id="IPR028325">
    <property type="entry name" value="VG_K_chnl"/>
</dbReference>
<dbReference type="Gene3D" id="2.60.40.150">
    <property type="entry name" value="C2 domain"/>
    <property type="match status" value="1"/>
</dbReference>
<dbReference type="SUPFAM" id="SSF81324">
    <property type="entry name" value="Voltage-gated potassium channels"/>
    <property type="match status" value="1"/>
</dbReference>
<gene>
    <name evidence="13" type="ORF">PGLA1383_LOCUS6325</name>
</gene>
<organism evidence="13 14">
    <name type="scientific">Polarella glacialis</name>
    <name type="common">Dinoflagellate</name>
    <dbReference type="NCBI Taxonomy" id="89957"/>
    <lineage>
        <taxon>Eukaryota</taxon>
        <taxon>Sar</taxon>
        <taxon>Alveolata</taxon>
        <taxon>Dinophyceae</taxon>
        <taxon>Suessiales</taxon>
        <taxon>Suessiaceae</taxon>
        <taxon>Polarella</taxon>
    </lineage>
</organism>
<keyword evidence="10" id="KW-0407">Ion channel</keyword>
<dbReference type="Gene3D" id="1.10.287.70">
    <property type="match status" value="1"/>
</dbReference>
<evidence type="ECO:0000256" key="10">
    <source>
        <dbReference type="ARBA" id="ARBA00023303"/>
    </source>
</evidence>
<evidence type="ECO:0000313" key="13">
    <source>
        <dbReference type="EMBL" id="CAE8587488.1"/>
    </source>
</evidence>
<comment type="caution">
    <text evidence="13">The sequence shown here is derived from an EMBL/GenBank/DDBJ whole genome shotgun (WGS) entry which is preliminary data.</text>
</comment>
<dbReference type="GO" id="GO:0008076">
    <property type="term" value="C:voltage-gated potassium channel complex"/>
    <property type="evidence" value="ECO:0007669"/>
    <property type="project" value="InterPro"/>
</dbReference>